<dbReference type="InterPro" id="IPR036116">
    <property type="entry name" value="FN3_sf"/>
</dbReference>
<dbReference type="SMART" id="SM00060">
    <property type="entry name" value="FN3"/>
    <property type="match status" value="2"/>
</dbReference>
<keyword evidence="2" id="KW-0119">Carbohydrate metabolism</keyword>
<dbReference type="SUPFAM" id="SSF52266">
    <property type="entry name" value="SGNH hydrolase"/>
    <property type="match status" value="1"/>
</dbReference>
<gene>
    <name evidence="5" type="ORF">EV190_109109</name>
</gene>
<evidence type="ECO:0000256" key="3">
    <source>
        <dbReference type="SAM" id="Phobius"/>
    </source>
</evidence>
<dbReference type="Pfam" id="PF13472">
    <property type="entry name" value="Lipase_GDSL_2"/>
    <property type="match status" value="1"/>
</dbReference>
<keyword evidence="2" id="KW-0624">Polysaccharide degradation</keyword>
<feature type="domain" description="Fibronectin type-III" evidence="4">
    <location>
        <begin position="300"/>
        <end position="396"/>
    </location>
</feature>
<evidence type="ECO:0000313" key="6">
    <source>
        <dbReference type="Proteomes" id="UP000295281"/>
    </source>
</evidence>
<dbReference type="AlphaFoldDB" id="A0A4R6V084"/>
<dbReference type="PANTHER" id="PTHR30383:SF2">
    <property type="entry name" value="CELLULOSE-BINDING PROTEIN"/>
    <property type="match status" value="1"/>
</dbReference>
<dbReference type="EMBL" id="SNYN01000009">
    <property type="protein sequence ID" value="TDQ51996.1"/>
    <property type="molecule type" value="Genomic_DNA"/>
</dbReference>
<keyword evidence="3" id="KW-0812">Transmembrane</keyword>
<evidence type="ECO:0000313" key="5">
    <source>
        <dbReference type="EMBL" id="TDQ51996.1"/>
    </source>
</evidence>
<reference evidence="5 6" key="1">
    <citation type="submission" date="2019-03" db="EMBL/GenBank/DDBJ databases">
        <title>Genomic Encyclopedia of Type Strains, Phase IV (KMG-IV): sequencing the most valuable type-strain genomes for metagenomic binning, comparative biology and taxonomic classification.</title>
        <authorList>
            <person name="Goeker M."/>
        </authorList>
    </citation>
    <scope>NUCLEOTIDE SEQUENCE [LARGE SCALE GENOMIC DNA]</scope>
    <source>
        <strain evidence="5 6">DSM 46770</strain>
    </source>
</reference>
<dbReference type="Gene3D" id="2.60.40.10">
    <property type="entry name" value="Immunoglobulins"/>
    <property type="match status" value="1"/>
</dbReference>
<dbReference type="Gene3D" id="3.40.50.1110">
    <property type="entry name" value="SGNH hydrolase"/>
    <property type="match status" value="1"/>
</dbReference>
<feature type="transmembrane region" description="Helical" evidence="3">
    <location>
        <begin position="20"/>
        <end position="38"/>
    </location>
</feature>
<sequence length="499" mass="52449">MSRWGRGAELKTESKGRSSALGLFGVVVAAMAVTMVLLRSLTGDLLVEEAPAPEQEAPTGGWTAPGGTVRIMVAGDSFVQGSSGDFTWRYRLWEHLTGSAAPDVDFVGPRADLFDVGTGEYGDDRYAVADFDTDHAGVWGSTTGNVAERIGAETVGAEPHYLLLMVGANDIVGGSTASEALEGVRDIVTAARVARGDVRVVLGELPPMWGTDHDQEVNTVIGEYNAGLPVLAGQLTGAESPVVVARSAADYAPADDNWDTTHPNARGEVKIAAAFADALAEPLGLGEPYPRPLPDVPVGPRTAPVPRAERVADGVRLSWDPVPGATRYEVSRRRAAPDPDEWVLAGGAVEGAGGQERGAVVTGLFAGAAYEFRVRSFKGGDAGRTSEVLRFELDDDPPPAPAGVRVADGALEWEGVREATHYAVWRRPLECGTGPDPSCAPADDGPVGTGTGWEAVAVVRDAEHWTIAPGPAPGYELAVRAHRDYIEGGVSEPVREPRR</sequence>
<accession>A0A4R6V084</accession>
<dbReference type="OrthoDB" id="468550at2"/>
<dbReference type="GO" id="GO:0004622">
    <property type="term" value="F:phosphatidylcholine lysophospholipase activity"/>
    <property type="evidence" value="ECO:0007669"/>
    <property type="project" value="TreeGrafter"/>
</dbReference>
<keyword evidence="3" id="KW-0472">Membrane</keyword>
<keyword evidence="1" id="KW-0378">Hydrolase</keyword>
<dbReference type="CDD" id="cd00063">
    <property type="entry name" value="FN3"/>
    <property type="match status" value="1"/>
</dbReference>
<dbReference type="GO" id="GO:0016798">
    <property type="term" value="F:hydrolase activity, acting on glycosyl bonds"/>
    <property type="evidence" value="ECO:0007669"/>
    <property type="project" value="UniProtKB-KW"/>
</dbReference>
<dbReference type="InterPro" id="IPR036514">
    <property type="entry name" value="SGNH_hydro_sf"/>
</dbReference>
<keyword evidence="1" id="KW-0326">Glycosidase</keyword>
<keyword evidence="6" id="KW-1185">Reference proteome</keyword>
<keyword evidence="3" id="KW-1133">Transmembrane helix</keyword>
<dbReference type="Proteomes" id="UP000295281">
    <property type="component" value="Unassembled WGS sequence"/>
</dbReference>
<protein>
    <submittedName>
        <fullName evidence="5">Lysophospholipase L1-like esterase</fullName>
    </submittedName>
</protein>
<dbReference type="PROSITE" id="PS50853">
    <property type="entry name" value="FN3"/>
    <property type="match status" value="1"/>
</dbReference>
<dbReference type="GO" id="GO:0000272">
    <property type="term" value="P:polysaccharide catabolic process"/>
    <property type="evidence" value="ECO:0007669"/>
    <property type="project" value="UniProtKB-KW"/>
</dbReference>
<evidence type="ECO:0000256" key="1">
    <source>
        <dbReference type="ARBA" id="ARBA00023295"/>
    </source>
</evidence>
<dbReference type="InterPro" id="IPR013783">
    <property type="entry name" value="Ig-like_fold"/>
</dbReference>
<comment type="caution">
    <text evidence="5">The sequence shown here is derived from an EMBL/GenBank/DDBJ whole genome shotgun (WGS) entry which is preliminary data.</text>
</comment>
<proteinExistence type="predicted"/>
<name>A0A4R6V084_9ACTN</name>
<dbReference type="InterPro" id="IPR051532">
    <property type="entry name" value="Ester_Hydrolysis_Enzymes"/>
</dbReference>
<dbReference type="SUPFAM" id="SSF49265">
    <property type="entry name" value="Fibronectin type III"/>
    <property type="match status" value="1"/>
</dbReference>
<evidence type="ECO:0000256" key="2">
    <source>
        <dbReference type="ARBA" id="ARBA00023326"/>
    </source>
</evidence>
<dbReference type="InterPro" id="IPR013830">
    <property type="entry name" value="SGNH_hydro"/>
</dbReference>
<evidence type="ECO:0000259" key="4">
    <source>
        <dbReference type="PROSITE" id="PS50853"/>
    </source>
</evidence>
<dbReference type="InterPro" id="IPR003961">
    <property type="entry name" value="FN3_dom"/>
</dbReference>
<organism evidence="5 6">
    <name type="scientific">Actinorugispora endophytica</name>
    <dbReference type="NCBI Taxonomy" id="1605990"/>
    <lineage>
        <taxon>Bacteria</taxon>
        <taxon>Bacillati</taxon>
        <taxon>Actinomycetota</taxon>
        <taxon>Actinomycetes</taxon>
        <taxon>Streptosporangiales</taxon>
        <taxon>Nocardiopsidaceae</taxon>
        <taxon>Actinorugispora</taxon>
    </lineage>
</organism>
<dbReference type="PANTHER" id="PTHR30383">
    <property type="entry name" value="THIOESTERASE 1/PROTEASE 1/LYSOPHOSPHOLIPASE L1"/>
    <property type="match status" value="1"/>
</dbReference>